<evidence type="ECO:0000256" key="2">
    <source>
        <dbReference type="ARBA" id="ARBA00022806"/>
    </source>
</evidence>
<keyword evidence="6" id="KW-1185">Reference proteome</keyword>
<keyword evidence="1" id="KW-0227">DNA damage</keyword>
<dbReference type="Pfam" id="PF12705">
    <property type="entry name" value="PDDEXK_1"/>
    <property type="match status" value="1"/>
</dbReference>
<organism evidence="5 6">
    <name type="scientific">Candidatus Dehalogenimonas loeffleri</name>
    <dbReference type="NCBI Taxonomy" id="3127115"/>
    <lineage>
        <taxon>Bacteria</taxon>
        <taxon>Bacillati</taxon>
        <taxon>Chloroflexota</taxon>
        <taxon>Dehalococcoidia</taxon>
        <taxon>Dehalococcoidales</taxon>
        <taxon>Dehalococcoidaceae</taxon>
        <taxon>Dehalogenimonas</taxon>
    </lineage>
</organism>
<sequence length="200" mass="22466">MAGEVQCHWSAWFRAHCTEYEKAPSDFKQAAWMVAHNQGLDELCRRQAGITAMFKEEQNQFKVSRKGGLTISGKPDLITLEEGGLTTVYDVKTGAPRHSDLIQVMLYMLLLPYGSPLYRGKSLKGCVVYRNAESSDIPAAAVDTEFQQRVTYFLDLLSAEKPPRRSPSHSECRYCELTSADCPERLADDVPDLPDTELPF</sequence>
<reference evidence="5 6" key="1">
    <citation type="submission" date="2024-03" db="EMBL/GenBank/DDBJ databases">
        <title>A Dehalogenimonas Isolated from Estuarine Sediments Dihaloeliminates Chlorinated Alkanes.</title>
        <authorList>
            <person name="Yang Y."/>
            <person name="Wang H."/>
        </authorList>
    </citation>
    <scope>NUCLEOTIDE SEQUENCE [LARGE SCALE GENOMIC DNA]</scope>
    <source>
        <strain evidence="5 6">W</strain>
    </source>
</reference>
<dbReference type="InterPro" id="IPR038726">
    <property type="entry name" value="PDDEXK_AddAB-type"/>
</dbReference>
<evidence type="ECO:0000313" key="6">
    <source>
        <dbReference type="Proteomes" id="UP001375370"/>
    </source>
</evidence>
<dbReference type="EMBL" id="CP146612">
    <property type="protein sequence ID" value="WWX25726.1"/>
    <property type="molecule type" value="Genomic_DNA"/>
</dbReference>
<keyword evidence="3" id="KW-0234">DNA repair</keyword>
<evidence type="ECO:0000313" key="5">
    <source>
        <dbReference type="EMBL" id="WWX25726.1"/>
    </source>
</evidence>
<keyword evidence="2" id="KW-0547">Nucleotide-binding</keyword>
<keyword evidence="2" id="KW-0378">Hydrolase</keyword>
<dbReference type="Proteomes" id="UP001375370">
    <property type="component" value="Chromosome"/>
</dbReference>
<keyword evidence="2" id="KW-0347">Helicase</keyword>
<gene>
    <name evidence="5" type="ORF">V8247_01790</name>
</gene>
<dbReference type="Gene3D" id="3.90.320.10">
    <property type="match status" value="1"/>
</dbReference>
<keyword evidence="2" id="KW-0067">ATP-binding</keyword>
<name>A0ABZ2J9D8_9CHLR</name>
<accession>A0ABZ2J9D8</accession>
<evidence type="ECO:0000259" key="4">
    <source>
        <dbReference type="Pfam" id="PF12705"/>
    </source>
</evidence>
<evidence type="ECO:0000256" key="1">
    <source>
        <dbReference type="ARBA" id="ARBA00022763"/>
    </source>
</evidence>
<protein>
    <submittedName>
        <fullName evidence="5">PD-(D/E)XK nuclease family protein</fullName>
    </submittedName>
</protein>
<feature type="domain" description="PD-(D/E)XK endonuclease-like" evidence="4">
    <location>
        <begin position="37"/>
        <end position="178"/>
    </location>
</feature>
<dbReference type="InterPro" id="IPR011604">
    <property type="entry name" value="PDDEXK-like_dom_sf"/>
</dbReference>
<evidence type="ECO:0000256" key="3">
    <source>
        <dbReference type="ARBA" id="ARBA00023204"/>
    </source>
</evidence>
<dbReference type="RefSeq" id="WP_338738181.1">
    <property type="nucleotide sequence ID" value="NZ_CP146612.1"/>
</dbReference>
<proteinExistence type="predicted"/>